<gene>
    <name evidence="5" type="ORF">N7G274_002124</name>
</gene>
<dbReference type="InterPro" id="IPR052620">
    <property type="entry name" value="ELYS/MEL-28_NucAsmblyFactor"/>
</dbReference>
<comment type="caution">
    <text evidence="5">The sequence shown here is derived from an EMBL/GenBank/DDBJ whole genome shotgun (WGS) entry which is preliminary data.</text>
</comment>
<evidence type="ECO:0000313" key="5">
    <source>
        <dbReference type="EMBL" id="KAL2045694.1"/>
    </source>
</evidence>
<reference evidence="5 6" key="1">
    <citation type="submission" date="2024-09" db="EMBL/GenBank/DDBJ databases">
        <title>Rethinking Asexuality: The Enigmatic Case of Functional Sexual Genes in Lepraria (Stereocaulaceae).</title>
        <authorList>
            <person name="Doellman M."/>
            <person name="Sun Y."/>
            <person name="Barcenas-Pena A."/>
            <person name="Lumbsch H.T."/>
            <person name="Grewe F."/>
        </authorList>
    </citation>
    <scope>NUCLEOTIDE SEQUENCE [LARGE SCALE GENOMIC DNA]</scope>
    <source>
        <strain evidence="5 6">Mercado 3170</strain>
    </source>
</reference>
<evidence type="ECO:0000256" key="2">
    <source>
        <dbReference type="ARBA" id="ARBA00023242"/>
    </source>
</evidence>
<comment type="subcellular location">
    <subcellularLocation>
        <location evidence="1">Nucleus</location>
    </subcellularLocation>
</comment>
<protein>
    <recommendedName>
        <fullName evidence="4">ELYS-like domain-containing protein</fullName>
    </recommendedName>
</protein>
<dbReference type="PANTHER" id="PTHR21583:SF8">
    <property type="entry name" value="PROTEIN ELYS"/>
    <property type="match status" value="1"/>
</dbReference>
<sequence length="305" mass="35067">MADCYHFEDVFGSNPNLAYDEDTRGRIRHHRQSLENELFVDRLLKALGIRKTSAAYPPESNRNLKELFQRIAASSSPEHHKHSVVYYLLKDLSQAKGDHEHFARASYLPDKYKTFIDGIWYLDRLKFERALDYLTEPASTPTFSEEILYTLCRHTSRDDVTLPIAYFHTVSPSITSSKVLEAYFLVLCRANVTEAFYFSRAQGDMNHRVLFEQLIAFVHTNSTGAIKATRGVELISLPLNEEEESWFDAYLEEKGSTLPGAIDTFLMRGVATGRTHSKEHHRRRPSGRRIDGMNWDTLRNSTLTA</sequence>
<evidence type="ECO:0000256" key="1">
    <source>
        <dbReference type="ARBA" id="ARBA00004123"/>
    </source>
</evidence>
<dbReference type="Pfam" id="PF13934">
    <property type="entry name" value="ELYS"/>
    <property type="match status" value="1"/>
</dbReference>
<dbReference type="PANTHER" id="PTHR21583">
    <property type="entry name" value="ELYS PROTEIN"/>
    <property type="match status" value="1"/>
</dbReference>
<dbReference type="InterPro" id="IPR025151">
    <property type="entry name" value="ELYS_dom"/>
</dbReference>
<proteinExistence type="predicted"/>
<organism evidence="5 6">
    <name type="scientific">Stereocaulon virgatum</name>
    <dbReference type="NCBI Taxonomy" id="373712"/>
    <lineage>
        <taxon>Eukaryota</taxon>
        <taxon>Fungi</taxon>
        <taxon>Dikarya</taxon>
        <taxon>Ascomycota</taxon>
        <taxon>Pezizomycotina</taxon>
        <taxon>Lecanoromycetes</taxon>
        <taxon>OSLEUM clade</taxon>
        <taxon>Lecanoromycetidae</taxon>
        <taxon>Lecanorales</taxon>
        <taxon>Lecanorineae</taxon>
        <taxon>Stereocaulaceae</taxon>
        <taxon>Stereocaulon</taxon>
    </lineage>
</organism>
<keyword evidence="2" id="KW-0539">Nucleus</keyword>
<evidence type="ECO:0000313" key="6">
    <source>
        <dbReference type="Proteomes" id="UP001590950"/>
    </source>
</evidence>
<dbReference type="Proteomes" id="UP001590950">
    <property type="component" value="Unassembled WGS sequence"/>
</dbReference>
<feature type="region of interest" description="Disordered" evidence="3">
    <location>
        <begin position="273"/>
        <end position="293"/>
    </location>
</feature>
<evidence type="ECO:0000256" key="3">
    <source>
        <dbReference type="SAM" id="MobiDB-lite"/>
    </source>
</evidence>
<name>A0ABR4ALY6_9LECA</name>
<feature type="compositionally biased region" description="Basic residues" evidence="3">
    <location>
        <begin position="275"/>
        <end position="287"/>
    </location>
</feature>
<accession>A0ABR4ALY6</accession>
<evidence type="ECO:0000259" key="4">
    <source>
        <dbReference type="Pfam" id="PF13934"/>
    </source>
</evidence>
<keyword evidence="6" id="KW-1185">Reference proteome</keyword>
<dbReference type="EMBL" id="JBEFKJ010000006">
    <property type="protein sequence ID" value="KAL2045694.1"/>
    <property type="molecule type" value="Genomic_DNA"/>
</dbReference>
<feature type="domain" description="ELYS-like" evidence="4">
    <location>
        <begin position="38"/>
        <end position="253"/>
    </location>
</feature>